<comment type="caution">
    <text evidence="9">The sequence shown here is derived from an EMBL/GenBank/DDBJ whole genome shotgun (WGS) entry which is preliminary data.</text>
</comment>
<dbReference type="InterPro" id="IPR017972">
    <property type="entry name" value="Cyt_P450_CS"/>
</dbReference>
<dbReference type="GO" id="GO:0005506">
    <property type="term" value="F:iron ion binding"/>
    <property type="evidence" value="ECO:0007669"/>
    <property type="project" value="InterPro"/>
</dbReference>
<keyword evidence="2 8" id="KW-0349">Heme</keyword>
<dbReference type="GO" id="GO:0036199">
    <property type="term" value="F:cholest-4-en-3-one 26-monooxygenase activity"/>
    <property type="evidence" value="ECO:0007669"/>
    <property type="project" value="TreeGrafter"/>
</dbReference>
<dbReference type="PANTHER" id="PTHR46696:SF4">
    <property type="entry name" value="BIOTIN BIOSYNTHESIS CYTOCHROME P450"/>
    <property type="match status" value="1"/>
</dbReference>
<evidence type="ECO:0000256" key="7">
    <source>
        <dbReference type="ARBA" id="ARBA00043906"/>
    </source>
</evidence>
<dbReference type="PRINTS" id="PR00359">
    <property type="entry name" value="BP450"/>
</dbReference>
<keyword evidence="10" id="KW-1185">Reference proteome</keyword>
<dbReference type="RefSeq" id="WP_169494702.1">
    <property type="nucleotide sequence ID" value="NZ_JABBGM010000010.1"/>
</dbReference>
<proteinExistence type="inferred from homology"/>
<dbReference type="Proteomes" id="UP000583556">
    <property type="component" value="Unassembled WGS sequence"/>
</dbReference>
<protein>
    <submittedName>
        <fullName evidence="9">Cytochrome P450</fullName>
    </submittedName>
</protein>
<keyword evidence="3 8" id="KW-0479">Metal-binding</keyword>
<gene>
    <name evidence="9" type="ORF">HHL27_17625</name>
</gene>
<reference evidence="9 10" key="1">
    <citation type="submission" date="2020-04" db="EMBL/GenBank/DDBJ databases">
        <title>Novosphingobium sp. TW-4 isolated from soil.</title>
        <authorList>
            <person name="Dahal R.H."/>
            <person name="Chaudhary D.K."/>
        </authorList>
    </citation>
    <scope>NUCLEOTIDE SEQUENCE [LARGE SCALE GENOMIC DNA]</scope>
    <source>
        <strain evidence="9 10">TW-4</strain>
    </source>
</reference>
<evidence type="ECO:0000256" key="2">
    <source>
        <dbReference type="ARBA" id="ARBA00022617"/>
    </source>
</evidence>
<dbReference type="PANTHER" id="PTHR46696">
    <property type="entry name" value="P450, PUTATIVE (EUROFUNG)-RELATED"/>
    <property type="match status" value="1"/>
</dbReference>
<evidence type="ECO:0000313" key="9">
    <source>
        <dbReference type="EMBL" id="NML95499.1"/>
    </source>
</evidence>
<name>A0A7Y0GBZ6_9SPHN</name>
<evidence type="ECO:0000256" key="8">
    <source>
        <dbReference type="RuleBase" id="RU000461"/>
    </source>
</evidence>
<dbReference type="InterPro" id="IPR002397">
    <property type="entry name" value="Cyt_P450_B"/>
</dbReference>
<keyword evidence="6 8" id="KW-0503">Monooxygenase</keyword>
<dbReference type="EMBL" id="JABBGM010000010">
    <property type="protein sequence ID" value="NML95499.1"/>
    <property type="molecule type" value="Genomic_DNA"/>
</dbReference>
<keyword evidence="5 8" id="KW-0408">Iron</keyword>
<dbReference type="InterPro" id="IPR036396">
    <property type="entry name" value="Cyt_P450_sf"/>
</dbReference>
<dbReference type="Gene3D" id="1.10.630.10">
    <property type="entry name" value="Cytochrome P450"/>
    <property type="match status" value="1"/>
</dbReference>
<dbReference type="GO" id="GO:0006707">
    <property type="term" value="P:cholesterol catabolic process"/>
    <property type="evidence" value="ECO:0007669"/>
    <property type="project" value="TreeGrafter"/>
</dbReference>
<organism evidence="9 10">
    <name type="scientific">Novosphingobium olei</name>
    <dbReference type="NCBI Taxonomy" id="2728851"/>
    <lineage>
        <taxon>Bacteria</taxon>
        <taxon>Pseudomonadati</taxon>
        <taxon>Pseudomonadota</taxon>
        <taxon>Alphaproteobacteria</taxon>
        <taxon>Sphingomonadales</taxon>
        <taxon>Sphingomonadaceae</taxon>
        <taxon>Novosphingobium</taxon>
    </lineage>
</organism>
<accession>A0A7Y0GBZ6</accession>
<dbReference type="InterPro" id="IPR001128">
    <property type="entry name" value="Cyt_P450"/>
</dbReference>
<evidence type="ECO:0000256" key="4">
    <source>
        <dbReference type="ARBA" id="ARBA00023002"/>
    </source>
</evidence>
<dbReference type="GO" id="GO:0008395">
    <property type="term" value="F:steroid hydroxylase activity"/>
    <property type="evidence" value="ECO:0007669"/>
    <property type="project" value="TreeGrafter"/>
</dbReference>
<evidence type="ECO:0000256" key="6">
    <source>
        <dbReference type="ARBA" id="ARBA00023033"/>
    </source>
</evidence>
<dbReference type="PROSITE" id="PS00086">
    <property type="entry name" value="CYTOCHROME_P450"/>
    <property type="match status" value="1"/>
</dbReference>
<evidence type="ECO:0000256" key="5">
    <source>
        <dbReference type="ARBA" id="ARBA00023004"/>
    </source>
</evidence>
<keyword evidence="4 8" id="KW-0560">Oxidoreductase</keyword>
<comment type="similarity">
    <text evidence="1 8">Belongs to the cytochrome P450 family.</text>
</comment>
<comment type="function">
    <text evidence="7">Cytochromes P450 are a group of heme-thiolate monooxygenases. They oxidize a variety of structurally unrelated compounds, including steroids, fatty acids, and xenobiotics.</text>
</comment>
<dbReference type="SUPFAM" id="SSF48264">
    <property type="entry name" value="Cytochrome P450"/>
    <property type="match status" value="1"/>
</dbReference>
<dbReference type="AlphaFoldDB" id="A0A7Y0GBZ6"/>
<dbReference type="Pfam" id="PF00067">
    <property type="entry name" value="p450"/>
    <property type="match status" value="1"/>
</dbReference>
<dbReference type="GO" id="GO:0020037">
    <property type="term" value="F:heme binding"/>
    <property type="evidence" value="ECO:0007669"/>
    <property type="project" value="InterPro"/>
</dbReference>
<evidence type="ECO:0000256" key="1">
    <source>
        <dbReference type="ARBA" id="ARBA00010617"/>
    </source>
</evidence>
<dbReference type="FunFam" id="1.10.630.10:FF:000018">
    <property type="entry name" value="Cytochrome P450 monooxygenase"/>
    <property type="match status" value="1"/>
</dbReference>
<sequence length="419" mass="45835">MIDATTSLPEFFDPAVIEDPFDWYREALARGPVARIAGGTVQMVLSHALVSEAAGRPQDFSSDFGALMRGNQVADPEIAAIEAEGWPTVDTMLTADPPRHTRFRKLVNLAFSMPRVNALEGSIRQIVDGLIDTMLERGTVEFVHDFAVPLPVAVIAGQIGMENDVALVKRWSDAFADRLGGMASREREVEATRLIVEYQHFAKAQIDARRRDGRGGQRGPDDLLSAIVNARSEGEAPLDDAEIMSVLQQLMVAGNETTTSTLAGGLLLLIRHPDQLAKVRANPALIPNMVEEMLRLLSPVGGLWRIATRDTELGGVPVTRGEMLMLRFAAANRDPAVFPDPDHFDVERKNARVHLAFGRGIHMCVGNMLARKELAVAFERLLARCDRFELPAGANDFAHVPNKLLRGLAALHVRAVPKA</sequence>
<dbReference type="PRINTS" id="PR00385">
    <property type="entry name" value="P450"/>
</dbReference>
<evidence type="ECO:0000256" key="3">
    <source>
        <dbReference type="ARBA" id="ARBA00022723"/>
    </source>
</evidence>
<evidence type="ECO:0000313" key="10">
    <source>
        <dbReference type="Proteomes" id="UP000583556"/>
    </source>
</evidence>